<dbReference type="PANTHER" id="PTHR21573">
    <property type="entry name" value="ER MEMBRANE PROTEIN COMPLEX SUBUNIT 1"/>
    <property type="match status" value="1"/>
</dbReference>
<keyword evidence="8" id="KW-1133">Transmembrane helix</keyword>
<dbReference type="STRING" id="630390.A0A180H433"/>
<dbReference type="InterPro" id="IPR015943">
    <property type="entry name" value="WD40/YVTN_repeat-like_dom_sf"/>
</dbReference>
<dbReference type="Pfam" id="PF07774">
    <property type="entry name" value="EMC1_C"/>
    <property type="match status" value="1"/>
</dbReference>
<dbReference type="GO" id="GO:0072546">
    <property type="term" value="C:EMC complex"/>
    <property type="evidence" value="ECO:0007669"/>
    <property type="project" value="InterPro"/>
</dbReference>
<keyword evidence="10" id="KW-0325">Glycoprotein</keyword>
<dbReference type="PANTHER" id="PTHR21573:SF0">
    <property type="entry name" value="ER MEMBRANE PROTEIN COMPLEX SUBUNIT 1"/>
    <property type="match status" value="1"/>
</dbReference>
<proteinExistence type="inferred from homology"/>
<accession>A0A180H433</accession>
<dbReference type="InterPro" id="IPR011678">
    <property type="entry name" value="EMC1_C"/>
</dbReference>
<dbReference type="InterPro" id="IPR058545">
    <property type="entry name" value="Beta-prop_EMC1_1st"/>
</dbReference>
<comment type="subunit">
    <text evidence="3">Component of the ER membrane protein complex (EMC).</text>
</comment>
<evidence type="ECO:0000259" key="12">
    <source>
        <dbReference type="Pfam" id="PF25293"/>
    </source>
</evidence>
<dbReference type="Proteomes" id="UP000005240">
    <property type="component" value="Unassembled WGS sequence"/>
</dbReference>
<evidence type="ECO:0000259" key="11">
    <source>
        <dbReference type="Pfam" id="PF07774"/>
    </source>
</evidence>
<evidence type="ECO:0000256" key="9">
    <source>
        <dbReference type="ARBA" id="ARBA00023136"/>
    </source>
</evidence>
<keyword evidence="5" id="KW-0812">Transmembrane</keyword>
<keyword evidence="15" id="KW-1185">Reference proteome</keyword>
<protein>
    <recommendedName>
        <fullName evidence="4">ER membrane protein complex subunit 1</fullName>
    </recommendedName>
</protein>
<reference evidence="14 15" key="3">
    <citation type="journal article" date="2017" name="G3 (Bethesda)">
        <title>Comparative analysis highlights variable genome content of wheat rusts and divergence of the mating loci.</title>
        <authorList>
            <person name="Cuomo C.A."/>
            <person name="Bakkeren G."/>
            <person name="Khalil H.B."/>
            <person name="Panwar V."/>
            <person name="Joly D."/>
            <person name="Linning R."/>
            <person name="Sakthikumar S."/>
            <person name="Song X."/>
            <person name="Adiconis X."/>
            <person name="Fan L."/>
            <person name="Goldberg J.M."/>
            <person name="Levin J.Z."/>
            <person name="Young S."/>
            <person name="Zeng Q."/>
            <person name="Anikster Y."/>
            <person name="Bruce M."/>
            <person name="Wang M."/>
            <person name="Yin C."/>
            <person name="McCallum B."/>
            <person name="Szabo L.J."/>
            <person name="Hulbert S."/>
            <person name="Chen X."/>
            <person name="Fellers J.P."/>
        </authorList>
    </citation>
    <scope>NUCLEOTIDE SEQUENCE</scope>
    <source>
        <strain evidence="14">isolate 1-1 / race 1 (BBBD)</strain>
        <strain evidence="15">Isolate 1-1 / race 1 (BBBD)</strain>
    </source>
</reference>
<evidence type="ECO:0000256" key="4">
    <source>
        <dbReference type="ARBA" id="ARBA00020824"/>
    </source>
</evidence>
<dbReference type="Pfam" id="PF25293">
    <property type="entry name" value="Beta-prop_EMC1_N"/>
    <property type="match status" value="1"/>
</dbReference>
<evidence type="ECO:0000313" key="13">
    <source>
        <dbReference type="EMBL" id="OAV99359.1"/>
    </source>
</evidence>
<comment type="similarity">
    <text evidence="2">Belongs to the EMC1 family.</text>
</comment>
<evidence type="ECO:0000256" key="7">
    <source>
        <dbReference type="ARBA" id="ARBA00022824"/>
    </source>
</evidence>
<evidence type="ECO:0000256" key="5">
    <source>
        <dbReference type="ARBA" id="ARBA00022692"/>
    </source>
</evidence>
<dbReference type="EnsemblFungi" id="PTTG_04564-t43_1">
    <property type="protein sequence ID" value="PTTG_04564-t43_1-p1"/>
    <property type="gene ID" value="PTTG_04564"/>
</dbReference>
<evidence type="ECO:0000256" key="6">
    <source>
        <dbReference type="ARBA" id="ARBA00022729"/>
    </source>
</evidence>
<gene>
    <name evidence="13" type="ORF">PTTG_04564</name>
</gene>
<dbReference type="AlphaFoldDB" id="A0A180H433"/>
<evidence type="ECO:0000313" key="14">
    <source>
        <dbReference type="EnsemblFungi" id="PTTG_04564-t43_1-p1"/>
    </source>
</evidence>
<name>A0A180H433_PUCT1</name>
<keyword evidence="6" id="KW-0732">Signal</keyword>
<organism evidence="13">
    <name type="scientific">Puccinia triticina (isolate 1-1 / race 1 (BBBD))</name>
    <name type="common">Brown leaf rust fungus</name>
    <dbReference type="NCBI Taxonomy" id="630390"/>
    <lineage>
        <taxon>Eukaryota</taxon>
        <taxon>Fungi</taxon>
        <taxon>Dikarya</taxon>
        <taxon>Basidiomycota</taxon>
        <taxon>Pucciniomycotina</taxon>
        <taxon>Pucciniomycetes</taxon>
        <taxon>Pucciniales</taxon>
        <taxon>Pucciniaceae</taxon>
        <taxon>Puccinia</taxon>
    </lineage>
</organism>
<evidence type="ECO:0000256" key="2">
    <source>
        <dbReference type="ARBA" id="ARBA00007904"/>
    </source>
</evidence>
<evidence type="ECO:0000313" key="15">
    <source>
        <dbReference type="Proteomes" id="UP000005240"/>
    </source>
</evidence>
<reference evidence="14" key="4">
    <citation type="submission" date="2025-05" db="UniProtKB">
        <authorList>
            <consortium name="EnsemblFungi"/>
        </authorList>
    </citation>
    <scope>IDENTIFICATION</scope>
    <source>
        <strain evidence="14">isolate 1-1 / race 1 (BBBD)</strain>
    </source>
</reference>
<dbReference type="InterPro" id="IPR011047">
    <property type="entry name" value="Quinoprotein_ADH-like_sf"/>
</dbReference>
<dbReference type="VEuPathDB" id="FungiDB:PTTG_04564"/>
<evidence type="ECO:0000256" key="8">
    <source>
        <dbReference type="ARBA" id="ARBA00022989"/>
    </source>
</evidence>
<dbReference type="InterPro" id="IPR026895">
    <property type="entry name" value="EMC1"/>
</dbReference>
<evidence type="ECO:0000256" key="1">
    <source>
        <dbReference type="ARBA" id="ARBA00004115"/>
    </source>
</evidence>
<dbReference type="EMBL" id="ADAS02000003">
    <property type="protein sequence ID" value="OAV99359.1"/>
    <property type="molecule type" value="Genomic_DNA"/>
</dbReference>
<dbReference type="GO" id="GO:0034975">
    <property type="term" value="P:protein folding in endoplasmic reticulum"/>
    <property type="evidence" value="ECO:0007669"/>
    <property type="project" value="TreeGrafter"/>
</dbReference>
<reference evidence="13" key="1">
    <citation type="submission" date="2009-11" db="EMBL/GenBank/DDBJ databases">
        <authorList>
            <consortium name="The Broad Institute Genome Sequencing Platform"/>
            <person name="Ward D."/>
            <person name="Feldgarden M."/>
            <person name="Earl A."/>
            <person name="Young S.K."/>
            <person name="Zeng Q."/>
            <person name="Koehrsen M."/>
            <person name="Alvarado L."/>
            <person name="Berlin A."/>
            <person name="Bochicchio J."/>
            <person name="Borenstein D."/>
            <person name="Chapman S.B."/>
            <person name="Chen Z."/>
            <person name="Engels R."/>
            <person name="Freedman E."/>
            <person name="Gellesch M."/>
            <person name="Goldberg J."/>
            <person name="Griggs A."/>
            <person name="Gujja S."/>
            <person name="Heilman E."/>
            <person name="Heiman D."/>
            <person name="Hepburn T."/>
            <person name="Howarth C."/>
            <person name="Jen D."/>
            <person name="Larson L."/>
            <person name="Lewis B."/>
            <person name="Mehta T."/>
            <person name="Park D."/>
            <person name="Pearson M."/>
            <person name="Roberts A."/>
            <person name="Saif S."/>
            <person name="Shea T."/>
            <person name="Shenoy N."/>
            <person name="Sisk P."/>
            <person name="Stolte C."/>
            <person name="Sykes S."/>
            <person name="Thomson T."/>
            <person name="Walk T."/>
            <person name="White J."/>
            <person name="Yandava C."/>
            <person name="Izard J."/>
            <person name="Baranova O.V."/>
            <person name="Blanton J.M."/>
            <person name="Tanner A.C."/>
            <person name="Dewhirst F.E."/>
            <person name="Haas B."/>
            <person name="Nusbaum C."/>
            <person name="Birren B."/>
        </authorList>
    </citation>
    <scope>NUCLEOTIDE SEQUENCE [LARGE SCALE GENOMIC DNA]</scope>
    <source>
        <strain evidence="13">1-1 BBBD Race 1</strain>
    </source>
</reference>
<dbReference type="SUPFAM" id="SSF50998">
    <property type="entry name" value="Quinoprotein alcohol dehydrogenase-like"/>
    <property type="match status" value="1"/>
</dbReference>
<evidence type="ECO:0000256" key="10">
    <source>
        <dbReference type="ARBA" id="ARBA00023180"/>
    </source>
</evidence>
<feature type="domain" description="EMC1 first beta-propeller" evidence="12">
    <location>
        <begin position="95"/>
        <end position="486"/>
    </location>
</feature>
<comment type="subcellular location">
    <subcellularLocation>
        <location evidence="1">Endoplasmic reticulum membrane</location>
        <topology evidence="1">Single-pass type I membrane protein</topology>
    </subcellularLocation>
</comment>
<sequence>MRRGPRRKKRKLLEPVPRGRMVNSRYPLGLLGIFTLHALLSSVWSSSPSAEVTWHLPLLGLPVTQSSRQPSPLRFFRHHNPKVRLTPGLPSLAITVTQKNILGAINPKNGTIVWRLLLPQTEPIIQYAVDINNRHVAIISGENTVNVRLLSLADGRLLWSKSLGNSGPKQADGLVGRPCDLVFTTDQHSDHSDFPDLIILSRQSRAFRLSGHEGAIRWTWKTVDSSWKILKVFAQISDDQINLLLSKDHTESTYVTEVQSISSTTGSTYDHRSGSHQICRQSEEPPVILDATLDSTASIAQSVVICVDPEGHISSALVPNQPTASLQISTFSALKHKHPILIDVDLAGESVFLAKLSDGSAIVFQASSNGTLKSLWSFDTTDLPTTYAGSVDRDGLPYVSKVSFVPTLSLASLEILSLTPTERTPEGFVVGSTFDYDFSENGHIVGISVEVLQINNYTPMSRVMLITGMGDIQLWQGETLQWERHEDLSLPASITLHQSKNLGGPLLSTDPIDIPRYALQIAKVLFSGLLNFGSLKADSFNAPLTNAYIWLIGTATGRLFAIVRDPQTEEKILWKRSLMLPGAVGSHATLKWEKLSFEGAQTGSHHSYVIVSVQMGESQRTFTIGLMDGKILNRTTTTVSDKPLDYFVSHGKKLLSIHDRDMGGSPARFLGDRGALFKYLNPNLAVYFDDQLGRQTIEVYDQRTGALIWAFEFSVKVDPASINAALTENWLVITSRESHGGSTRINSIEWFMSSKDDVRVDGSTANITSSARSYLTPFDIKGLGFTKSRLGVTSRALLVISDMDQIVSISRRLLDVRRPFKKPTTEEIEELLVKYDPLIMIDPKTIISGDRPTKGLEQVYSFPTEFESTSAVIGVGLDLFASSTAPSRTFDMLGSDFNKAQLILTSAGLLLSTLIMRPIVQKKQLKRQWYT</sequence>
<feature type="domain" description="ER membrane protein complex subunit 1 C-terminal" evidence="11">
    <location>
        <begin position="727"/>
        <end position="929"/>
    </location>
</feature>
<reference evidence="13" key="2">
    <citation type="submission" date="2016-05" db="EMBL/GenBank/DDBJ databases">
        <title>Comparative analysis highlights variable genome content of wheat rusts and divergence of the mating loci.</title>
        <authorList>
            <person name="Cuomo C.A."/>
            <person name="Bakkeren G."/>
            <person name="Szabo L."/>
            <person name="Khalil H."/>
            <person name="Joly D."/>
            <person name="Goldberg J."/>
            <person name="Young S."/>
            <person name="Zeng Q."/>
            <person name="Fellers J."/>
        </authorList>
    </citation>
    <scope>NUCLEOTIDE SEQUENCE [LARGE SCALE GENOMIC DNA]</scope>
    <source>
        <strain evidence="13">1-1 BBBD Race 1</strain>
    </source>
</reference>
<evidence type="ECO:0000256" key="3">
    <source>
        <dbReference type="ARBA" id="ARBA00011276"/>
    </source>
</evidence>
<dbReference type="OrthoDB" id="28092at2759"/>
<dbReference type="Gene3D" id="2.130.10.10">
    <property type="entry name" value="YVTN repeat-like/Quinoprotein amine dehydrogenase"/>
    <property type="match status" value="1"/>
</dbReference>
<keyword evidence="7" id="KW-0256">Endoplasmic reticulum</keyword>
<keyword evidence="9" id="KW-0472">Membrane</keyword>